<keyword evidence="3 6" id="KW-0812">Transmembrane</keyword>
<keyword evidence="4 6" id="KW-1133">Transmembrane helix</keyword>
<accession>A0A6I4VV92</accession>
<dbReference type="Pfam" id="PF02653">
    <property type="entry name" value="BPD_transp_2"/>
    <property type="match status" value="1"/>
</dbReference>
<feature type="transmembrane region" description="Helical" evidence="6">
    <location>
        <begin position="289"/>
        <end position="307"/>
    </location>
</feature>
<comment type="caution">
    <text evidence="7">The sequence shown here is derived from an EMBL/GenBank/DDBJ whole genome shotgun (WGS) entry which is preliminary data.</text>
</comment>
<keyword evidence="2" id="KW-1003">Cell membrane</keyword>
<dbReference type="AlphaFoldDB" id="A0A6I4VV92"/>
<feature type="transmembrane region" description="Helical" evidence="6">
    <location>
        <begin position="80"/>
        <end position="97"/>
    </location>
</feature>
<feature type="transmembrane region" description="Helical" evidence="6">
    <location>
        <begin position="313"/>
        <end position="332"/>
    </location>
</feature>
<proteinExistence type="predicted"/>
<evidence type="ECO:0000256" key="1">
    <source>
        <dbReference type="ARBA" id="ARBA00004651"/>
    </source>
</evidence>
<feature type="transmembrane region" description="Helical" evidence="6">
    <location>
        <begin position="21"/>
        <end position="41"/>
    </location>
</feature>
<dbReference type="Proteomes" id="UP000430692">
    <property type="component" value="Unassembled WGS sequence"/>
</dbReference>
<dbReference type="GO" id="GO:0022857">
    <property type="term" value="F:transmembrane transporter activity"/>
    <property type="evidence" value="ECO:0007669"/>
    <property type="project" value="InterPro"/>
</dbReference>
<dbReference type="PANTHER" id="PTHR32196">
    <property type="entry name" value="ABC TRANSPORTER PERMEASE PROTEIN YPHD-RELATED-RELATED"/>
    <property type="match status" value="1"/>
</dbReference>
<evidence type="ECO:0000256" key="3">
    <source>
        <dbReference type="ARBA" id="ARBA00022692"/>
    </source>
</evidence>
<dbReference type="PANTHER" id="PTHR32196:SF72">
    <property type="entry name" value="RIBOSE IMPORT PERMEASE PROTEIN RBSC"/>
    <property type="match status" value="1"/>
</dbReference>
<keyword evidence="8" id="KW-1185">Reference proteome</keyword>
<evidence type="ECO:0000313" key="7">
    <source>
        <dbReference type="EMBL" id="MXQ53726.1"/>
    </source>
</evidence>
<feature type="transmembrane region" description="Helical" evidence="6">
    <location>
        <begin position="53"/>
        <end position="73"/>
    </location>
</feature>
<feature type="transmembrane region" description="Helical" evidence="6">
    <location>
        <begin position="263"/>
        <end position="282"/>
    </location>
</feature>
<feature type="transmembrane region" description="Helical" evidence="6">
    <location>
        <begin position="235"/>
        <end position="257"/>
    </location>
</feature>
<protein>
    <submittedName>
        <fullName evidence="7">ABC transporter permease</fullName>
    </submittedName>
</protein>
<evidence type="ECO:0000313" key="8">
    <source>
        <dbReference type="Proteomes" id="UP000430692"/>
    </source>
</evidence>
<feature type="transmembrane region" description="Helical" evidence="6">
    <location>
        <begin position="132"/>
        <end position="149"/>
    </location>
</feature>
<dbReference type="CDD" id="cd06579">
    <property type="entry name" value="TM_PBP1_transp_AraH_like"/>
    <property type="match status" value="1"/>
</dbReference>
<gene>
    <name evidence="7" type="ORF">GSM42_08300</name>
</gene>
<dbReference type="InterPro" id="IPR001851">
    <property type="entry name" value="ABC_transp_permease"/>
</dbReference>
<evidence type="ECO:0000256" key="5">
    <source>
        <dbReference type="ARBA" id="ARBA00023136"/>
    </source>
</evidence>
<dbReference type="EMBL" id="WUUL01000004">
    <property type="protein sequence ID" value="MXQ53726.1"/>
    <property type="molecule type" value="Genomic_DNA"/>
</dbReference>
<dbReference type="GO" id="GO:0005886">
    <property type="term" value="C:plasma membrane"/>
    <property type="evidence" value="ECO:0007669"/>
    <property type="project" value="UniProtKB-SubCell"/>
</dbReference>
<keyword evidence="5 6" id="KW-0472">Membrane</keyword>
<evidence type="ECO:0000256" key="6">
    <source>
        <dbReference type="SAM" id="Phobius"/>
    </source>
</evidence>
<sequence>MKVAELPKKQKKSKDILFHLLTKYGTVLAILVIVLLFSVLSGEFFTYKNWTDILRAISITTLVAIGVTLSLIVNGFDLSVGSTVSLATISSTIAMVWFRQETVVAICIPLVIGLLVGLINSFLIVKIRLPDMLATLGMMYMINGLHLTITKGYSVYNNMPLQDGTLAPGKILPSFLFIGQGELFSVPFPVIIMFFFVITVHLCLNYTKFGRLLYVTGGNEEAARLSGVPVKRYKAYAYALSGLFASIAGIVLASRIGTGQVSAGASLLMDSVAAALIGYSVFGANKPNVLGTFVGSVLIGILLNGLTMLNVPYYAQDIVKGAILVGALTLMYKSRKVT</sequence>
<feature type="transmembrane region" description="Helical" evidence="6">
    <location>
        <begin position="103"/>
        <end position="125"/>
    </location>
</feature>
<reference evidence="7 8" key="1">
    <citation type="submission" date="2019-12" db="EMBL/GenBank/DDBJ databases">
        <title>Whole-genome analyses of novel actinobacteria.</title>
        <authorList>
            <person name="Sahin N."/>
            <person name="Saygin H."/>
        </authorList>
    </citation>
    <scope>NUCLEOTIDE SEQUENCE [LARGE SCALE GENOMIC DNA]</scope>
    <source>
        <strain evidence="7 8">KC615</strain>
    </source>
</reference>
<comment type="subcellular location">
    <subcellularLocation>
        <location evidence="1">Cell membrane</location>
        <topology evidence="1">Multi-pass membrane protein</topology>
    </subcellularLocation>
</comment>
<feature type="transmembrane region" description="Helical" evidence="6">
    <location>
        <begin position="183"/>
        <end position="204"/>
    </location>
</feature>
<evidence type="ECO:0000256" key="4">
    <source>
        <dbReference type="ARBA" id="ARBA00022989"/>
    </source>
</evidence>
<evidence type="ECO:0000256" key="2">
    <source>
        <dbReference type="ARBA" id="ARBA00022475"/>
    </source>
</evidence>
<name>A0A6I4VV92_9BACL</name>
<organism evidence="7 8">
    <name type="scientific">Shimazuella alba</name>
    <dbReference type="NCBI Taxonomy" id="2690964"/>
    <lineage>
        <taxon>Bacteria</taxon>
        <taxon>Bacillati</taxon>
        <taxon>Bacillota</taxon>
        <taxon>Bacilli</taxon>
        <taxon>Bacillales</taxon>
        <taxon>Thermoactinomycetaceae</taxon>
        <taxon>Shimazuella</taxon>
    </lineage>
</organism>